<gene>
    <name evidence="3" type="ORF">QBC38DRAFT_441655</name>
</gene>
<dbReference type="Proteomes" id="UP001301958">
    <property type="component" value="Unassembled WGS sequence"/>
</dbReference>
<name>A0AAN7BUA3_9PEZI</name>
<keyword evidence="4" id="KW-1185">Reference proteome</keyword>
<evidence type="ECO:0000313" key="4">
    <source>
        <dbReference type="Proteomes" id="UP001301958"/>
    </source>
</evidence>
<sequence>MHTPTLLALTAAATVTLAAAPQVVRRQTTTTAENPTLTSSCTSILTSLESARPTANKDVLDWYSSQLTTTDSSAQPTETNYVTFCSSLISNKPTFTNPPSSIASEFSSYTSALSTWRDGAFIVVKNSVEECVYAGDTAPAEFGQLLIEVSINDKECLRGVELAYGQYYGEYHPSSTSTSPEPEPTSKPPTAGAAIGPRGTGLGGVLGKMAVGVLGAVVGGVALKHHRSIHESANLGEPPPSCQSSQSAICELAFRFTVKEFKSESRGLRKKTELPGFRVNVQLQISRFLGKLPSPITPHNNNTV</sequence>
<organism evidence="3 4">
    <name type="scientific">Podospora fimiseda</name>
    <dbReference type="NCBI Taxonomy" id="252190"/>
    <lineage>
        <taxon>Eukaryota</taxon>
        <taxon>Fungi</taxon>
        <taxon>Dikarya</taxon>
        <taxon>Ascomycota</taxon>
        <taxon>Pezizomycotina</taxon>
        <taxon>Sordariomycetes</taxon>
        <taxon>Sordariomycetidae</taxon>
        <taxon>Sordariales</taxon>
        <taxon>Podosporaceae</taxon>
        <taxon>Podospora</taxon>
    </lineage>
</organism>
<evidence type="ECO:0000256" key="2">
    <source>
        <dbReference type="SAM" id="SignalP"/>
    </source>
</evidence>
<dbReference type="EMBL" id="MU865306">
    <property type="protein sequence ID" value="KAK4229587.1"/>
    <property type="molecule type" value="Genomic_DNA"/>
</dbReference>
<feature type="region of interest" description="Disordered" evidence="1">
    <location>
        <begin position="172"/>
        <end position="196"/>
    </location>
</feature>
<feature type="chain" id="PRO_5042855760" evidence="2">
    <location>
        <begin position="19"/>
        <end position="304"/>
    </location>
</feature>
<evidence type="ECO:0000256" key="1">
    <source>
        <dbReference type="SAM" id="MobiDB-lite"/>
    </source>
</evidence>
<accession>A0AAN7BUA3</accession>
<proteinExistence type="predicted"/>
<evidence type="ECO:0000313" key="3">
    <source>
        <dbReference type="EMBL" id="KAK4229587.1"/>
    </source>
</evidence>
<protein>
    <submittedName>
        <fullName evidence="3">Uncharacterized protein</fullName>
    </submittedName>
</protein>
<dbReference type="AlphaFoldDB" id="A0AAN7BUA3"/>
<feature type="signal peptide" evidence="2">
    <location>
        <begin position="1"/>
        <end position="18"/>
    </location>
</feature>
<reference evidence="3" key="1">
    <citation type="journal article" date="2023" name="Mol. Phylogenet. Evol.">
        <title>Genome-scale phylogeny and comparative genomics of the fungal order Sordariales.</title>
        <authorList>
            <person name="Hensen N."/>
            <person name="Bonometti L."/>
            <person name="Westerberg I."/>
            <person name="Brannstrom I.O."/>
            <person name="Guillou S."/>
            <person name="Cros-Aarteil S."/>
            <person name="Calhoun S."/>
            <person name="Haridas S."/>
            <person name="Kuo A."/>
            <person name="Mondo S."/>
            <person name="Pangilinan J."/>
            <person name="Riley R."/>
            <person name="LaButti K."/>
            <person name="Andreopoulos B."/>
            <person name="Lipzen A."/>
            <person name="Chen C."/>
            <person name="Yan M."/>
            <person name="Daum C."/>
            <person name="Ng V."/>
            <person name="Clum A."/>
            <person name="Steindorff A."/>
            <person name="Ohm R.A."/>
            <person name="Martin F."/>
            <person name="Silar P."/>
            <person name="Natvig D.O."/>
            <person name="Lalanne C."/>
            <person name="Gautier V."/>
            <person name="Ament-Velasquez S.L."/>
            <person name="Kruys A."/>
            <person name="Hutchinson M.I."/>
            <person name="Powell A.J."/>
            <person name="Barry K."/>
            <person name="Miller A.N."/>
            <person name="Grigoriev I.V."/>
            <person name="Debuchy R."/>
            <person name="Gladieux P."/>
            <person name="Hiltunen Thoren M."/>
            <person name="Johannesson H."/>
        </authorList>
    </citation>
    <scope>NUCLEOTIDE SEQUENCE</scope>
    <source>
        <strain evidence="3">CBS 990.96</strain>
    </source>
</reference>
<reference evidence="3" key="2">
    <citation type="submission" date="2023-05" db="EMBL/GenBank/DDBJ databases">
        <authorList>
            <consortium name="Lawrence Berkeley National Laboratory"/>
            <person name="Steindorff A."/>
            <person name="Hensen N."/>
            <person name="Bonometti L."/>
            <person name="Westerberg I."/>
            <person name="Brannstrom I.O."/>
            <person name="Guillou S."/>
            <person name="Cros-Aarteil S."/>
            <person name="Calhoun S."/>
            <person name="Haridas S."/>
            <person name="Kuo A."/>
            <person name="Mondo S."/>
            <person name="Pangilinan J."/>
            <person name="Riley R."/>
            <person name="Labutti K."/>
            <person name="Andreopoulos B."/>
            <person name="Lipzen A."/>
            <person name="Chen C."/>
            <person name="Yanf M."/>
            <person name="Daum C."/>
            <person name="Ng V."/>
            <person name="Clum A."/>
            <person name="Ohm R."/>
            <person name="Martin F."/>
            <person name="Silar P."/>
            <person name="Natvig D."/>
            <person name="Lalanne C."/>
            <person name="Gautier V."/>
            <person name="Ament-Velasquez S.L."/>
            <person name="Kruys A."/>
            <person name="Hutchinson M.I."/>
            <person name="Powell A.J."/>
            <person name="Barry K."/>
            <person name="Miller A.N."/>
            <person name="Grigoriev I.V."/>
            <person name="Debuchy R."/>
            <person name="Gladieux P."/>
            <person name="Thoren M.H."/>
            <person name="Johannesson H."/>
        </authorList>
    </citation>
    <scope>NUCLEOTIDE SEQUENCE</scope>
    <source>
        <strain evidence="3">CBS 990.96</strain>
    </source>
</reference>
<comment type="caution">
    <text evidence="3">The sequence shown here is derived from an EMBL/GenBank/DDBJ whole genome shotgun (WGS) entry which is preliminary data.</text>
</comment>
<keyword evidence="2" id="KW-0732">Signal</keyword>